<dbReference type="GO" id="GO:0005576">
    <property type="term" value="C:extracellular region"/>
    <property type="evidence" value="ECO:0007669"/>
    <property type="project" value="UniProtKB-SubCell"/>
</dbReference>
<evidence type="ECO:0000313" key="20">
    <source>
        <dbReference type="Proteomes" id="UP000248349"/>
    </source>
</evidence>
<keyword evidence="8 15" id="KW-0479">Metal-binding</keyword>
<evidence type="ECO:0000313" key="19">
    <source>
        <dbReference type="EMBL" id="PYH42321.1"/>
    </source>
</evidence>
<dbReference type="EMBL" id="KZ821253">
    <property type="protein sequence ID" value="PYH42321.1"/>
    <property type="molecule type" value="Genomic_DNA"/>
</dbReference>
<keyword evidence="7" id="KW-0336">GPI-anchor</keyword>
<evidence type="ECO:0000256" key="3">
    <source>
        <dbReference type="ARBA" id="ARBA00010031"/>
    </source>
</evidence>
<dbReference type="STRING" id="1450539.A0A318Z4S8"/>
<evidence type="ECO:0000256" key="12">
    <source>
        <dbReference type="ARBA" id="ARBA00023157"/>
    </source>
</evidence>
<gene>
    <name evidence="19" type="ORF">BP01DRAFT_359574</name>
</gene>
<evidence type="ECO:0000256" key="6">
    <source>
        <dbReference type="ARBA" id="ARBA00022617"/>
    </source>
</evidence>
<keyword evidence="14" id="KW-0449">Lipoprotein</keyword>
<keyword evidence="12 15" id="KW-1015">Disulfide bond</keyword>
<keyword evidence="4" id="KW-1003">Cell membrane</keyword>
<feature type="compositionally biased region" description="Low complexity" evidence="16">
    <location>
        <begin position="136"/>
        <end position="187"/>
    </location>
</feature>
<dbReference type="GO" id="GO:0046872">
    <property type="term" value="F:metal ion binding"/>
    <property type="evidence" value="ECO:0007669"/>
    <property type="project" value="UniProtKB-UniRule"/>
</dbReference>
<reference evidence="19 20" key="1">
    <citation type="submission" date="2016-12" db="EMBL/GenBank/DDBJ databases">
        <title>The genomes of Aspergillus section Nigri reveals drivers in fungal speciation.</title>
        <authorList>
            <consortium name="DOE Joint Genome Institute"/>
            <person name="Vesth T.C."/>
            <person name="Nybo J."/>
            <person name="Theobald S."/>
            <person name="Brandl J."/>
            <person name="Frisvad J.C."/>
            <person name="Nielsen K.F."/>
            <person name="Lyhne E.K."/>
            <person name="Kogle M.E."/>
            <person name="Kuo A."/>
            <person name="Riley R."/>
            <person name="Clum A."/>
            <person name="Nolan M."/>
            <person name="Lipzen A."/>
            <person name="Salamov A."/>
            <person name="Henrissat B."/>
            <person name="Wiebenga A."/>
            <person name="De Vries R.P."/>
            <person name="Grigoriev I.V."/>
            <person name="Mortensen U.H."/>
            <person name="Andersen M.R."/>
            <person name="Baker S.E."/>
        </authorList>
    </citation>
    <scope>NUCLEOTIDE SEQUENCE [LARGE SCALE GENOMIC DNA]</scope>
    <source>
        <strain evidence="19 20">JOP 1030-1</strain>
    </source>
</reference>
<evidence type="ECO:0000256" key="1">
    <source>
        <dbReference type="ARBA" id="ARBA00004609"/>
    </source>
</evidence>
<evidence type="ECO:0000256" key="2">
    <source>
        <dbReference type="ARBA" id="ARBA00004613"/>
    </source>
</evidence>
<dbReference type="GO" id="GO:0098552">
    <property type="term" value="C:side of membrane"/>
    <property type="evidence" value="ECO:0007669"/>
    <property type="project" value="UniProtKB-KW"/>
</dbReference>
<evidence type="ECO:0000256" key="4">
    <source>
        <dbReference type="ARBA" id="ARBA00022475"/>
    </source>
</evidence>
<evidence type="ECO:0000256" key="8">
    <source>
        <dbReference type="ARBA" id="ARBA00022723"/>
    </source>
</evidence>
<feature type="compositionally biased region" description="Low complexity" evidence="16">
    <location>
        <begin position="102"/>
        <end position="127"/>
    </location>
</feature>
<dbReference type="Pfam" id="PF05730">
    <property type="entry name" value="CFEM"/>
    <property type="match status" value="1"/>
</dbReference>
<evidence type="ECO:0000256" key="5">
    <source>
        <dbReference type="ARBA" id="ARBA00022525"/>
    </source>
</evidence>
<dbReference type="PANTHER" id="PTHR37928">
    <property type="entry name" value="CFEM DOMAIN PROTEIN (AFU_ORTHOLOGUE AFUA_6G14090)"/>
    <property type="match status" value="1"/>
</dbReference>
<evidence type="ECO:0000256" key="17">
    <source>
        <dbReference type="SAM" id="SignalP"/>
    </source>
</evidence>
<dbReference type="AlphaFoldDB" id="A0A318Z4S8"/>
<dbReference type="OrthoDB" id="3767534at2759"/>
<feature type="disulfide bond" evidence="15">
    <location>
        <begin position="52"/>
        <end position="85"/>
    </location>
</feature>
<comment type="similarity">
    <text evidence="3">Belongs to the RBT5 family.</text>
</comment>
<evidence type="ECO:0000256" key="7">
    <source>
        <dbReference type="ARBA" id="ARBA00022622"/>
    </source>
</evidence>
<feature type="chain" id="PRO_5016246149" description="CFEM domain-containing protein" evidence="17">
    <location>
        <begin position="20"/>
        <end position="211"/>
    </location>
</feature>
<keyword evidence="10 15" id="KW-0408">Iron</keyword>
<comment type="subcellular location">
    <subcellularLocation>
        <location evidence="1">Cell membrane</location>
        <topology evidence="1">Lipid-anchor</topology>
        <topology evidence="1">GPI-anchor</topology>
    </subcellularLocation>
    <subcellularLocation>
        <location evidence="2">Secreted</location>
    </subcellularLocation>
</comment>
<evidence type="ECO:0000256" key="10">
    <source>
        <dbReference type="ARBA" id="ARBA00023004"/>
    </source>
</evidence>
<accession>A0A318Z4S8</accession>
<evidence type="ECO:0000256" key="16">
    <source>
        <dbReference type="SAM" id="MobiDB-lite"/>
    </source>
</evidence>
<evidence type="ECO:0000256" key="15">
    <source>
        <dbReference type="PROSITE-ProRule" id="PRU01356"/>
    </source>
</evidence>
<keyword evidence="5" id="KW-0964">Secreted</keyword>
<keyword evidence="9 17" id="KW-0732">Signal</keyword>
<dbReference type="PROSITE" id="PS52012">
    <property type="entry name" value="CFEM"/>
    <property type="match status" value="1"/>
</dbReference>
<proteinExistence type="inferred from homology"/>
<evidence type="ECO:0000259" key="18">
    <source>
        <dbReference type="PROSITE" id="PS52012"/>
    </source>
</evidence>
<feature type="binding site" description="axial binding residue" evidence="15">
    <location>
        <position position="47"/>
    </location>
    <ligand>
        <name>heme</name>
        <dbReference type="ChEBI" id="CHEBI:30413"/>
    </ligand>
    <ligandPart>
        <name>Fe</name>
        <dbReference type="ChEBI" id="CHEBI:18248"/>
    </ligandPart>
</feature>
<evidence type="ECO:0000256" key="14">
    <source>
        <dbReference type="ARBA" id="ARBA00023288"/>
    </source>
</evidence>
<comment type="caution">
    <text evidence="15">Lacks conserved residue(s) required for the propagation of feature annotation.</text>
</comment>
<evidence type="ECO:0000256" key="11">
    <source>
        <dbReference type="ARBA" id="ARBA00023136"/>
    </source>
</evidence>
<keyword evidence="13" id="KW-0325">Glycoprotein</keyword>
<dbReference type="GO" id="GO:0005886">
    <property type="term" value="C:plasma membrane"/>
    <property type="evidence" value="ECO:0007669"/>
    <property type="project" value="UniProtKB-SubCell"/>
</dbReference>
<dbReference type="InterPro" id="IPR051735">
    <property type="entry name" value="CFEM_domain"/>
</dbReference>
<dbReference type="SMART" id="SM00747">
    <property type="entry name" value="CFEM"/>
    <property type="match status" value="1"/>
</dbReference>
<sequence length="211" mass="20941">MMYYHRALILLLTSSLASAQLPPNIPQCSLNCFITAFQSDGCSNLLDFACHCAKPEVVQKVTPCVQKACSAADQSVVRSVVIQQCSAAGHPITLPPAAGVDTSTTQPQPTVPSTSSTTQPEPQPTSTAAMSLPTISSAGTPSTPQSTPGPAASSTASRAASSSLIQGSSTPGASSSSHAASPSTPLATGVGSHAEANVLGAALAAAAAVLL</sequence>
<dbReference type="RefSeq" id="XP_025428303.1">
    <property type="nucleotide sequence ID" value="XM_025575714.1"/>
</dbReference>
<dbReference type="InterPro" id="IPR008427">
    <property type="entry name" value="Extracellular_membr_CFEM_dom"/>
</dbReference>
<dbReference type="Proteomes" id="UP000248349">
    <property type="component" value="Unassembled WGS sequence"/>
</dbReference>
<keyword evidence="11" id="KW-0472">Membrane</keyword>
<evidence type="ECO:0000256" key="13">
    <source>
        <dbReference type="ARBA" id="ARBA00023180"/>
    </source>
</evidence>
<keyword evidence="20" id="KW-1185">Reference proteome</keyword>
<protein>
    <recommendedName>
        <fullName evidence="18">CFEM domain-containing protein</fullName>
    </recommendedName>
</protein>
<name>A0A318Z4S8_9EURO</name>
<keyword evidence="6 15" id="KW-0349">Heme</keyword>
<dbReference type="GeneID" id="37076942"/>
<feature type="region of interest" description="Disordered" evidence="16">
    <location>
        <begin position="96"/>
        <end position="187"/>
    </location>
</feature>
<evidence type="ECO:0000256" key="9">
    <source>
        <dbReference type="ARBA" id="ARBA00022729"/>
    </source>
</evidence>
<organism evidence="19 20">
    <name type="scientific">Aspergillus saccharolyticus JOP 1030-1</name>
    <dbReference type="NCBI Taxonomy" id="1450539"/>
    <lineage>
        <taxon>Eukaryota</taxon>
        <taxon>Fungi</taxon>
        <taxon>Dikarya</taxon>
        <taxon>Ascomycota</taxon>
        <taxon>Pezizomycotina</taxon>
        <taxon>Eurotiomycetes</taxon>
        <taxon>Eurotiomycetidae</taxon>
        <taxon>Eurotiales</taxon>
        <taxon>Aspergillaceae</taxon>
        <taxon>Aspergillus</taxon>
        <taxon>Aspergillus subgen. Circumdati</taxon>
    </lineage>
</organism>
<feature type="domain" description="CFEM" evidence="18">
    <location>
        <begin position="1"/>
        <end position="110"/>
    </location>
</feature>
<dbReference type="PANTHER" id="PTHR37928:SF2">
    <property type="entry name" value="GPI ANCHORED CFEM DOMAIN PROTEIN (AFU_ORTHOLOGUE AFUA_6G10580)"/>
    <property type="match status" value="1"/>
</dbReference>
<feature type="signal peptide" evidence="17">
    <location>
        <begin position="1"/>
        <end position="19"/>
    </location>
</feature>